<sequence>MLDPASKHSPLRTRINPARVVAPPLRGWDRWVTRIAFPSVRVARWPCLSAIS</sequence>
<organism evidence="1 2">
    <name type="scientific">Oceaniovalibus guishaninsula JLT2003</name>
    <dbReference type="NCBI Taxonomy" id="1231392"/>
    <lineage>
        <taxon>Bacteria</taxon>
        <taxon>Pseudomonadati</taxon>
        <taxon>Pseudomonadota</taxon>
        <taxon>Alphaproteobacteria</taxon>
        <taxon>Rhodobacterales</taxon>
        <taxon>Roseobacteraceae</taxon>
        <taxon>Oceaniovalibus</taxon>
    </lineage>
</organism>
<proteinExistence type="predicted"/>
<accession>K2HDB1</accession>
<protein>
    <submittedName>
        <fullName evidence="1">Uncharacterized protein</fullName>
    </submittedName>
</protein>
<evidence type="ECO:0000313" key="2">
    <source>
        <dbReference type="Proteomes" id="UP000006765"/>
    </source>
</evidence>
<dbReference type="EMBL" id="AMGO01000007">
    <property type="protein sequence ID" value="EKE45443.1"/>
    <property type="molecule type" value="Genomic_DNA"/>
</dbReference>
<dbReference type="AlphaFoldDB" id="K2HDB1"/>
<reference evidence="1 2" key="1">
    <citation type="journal article" date="2012" name="J. Bacteriol.">
        <title>Draft Genome Sequence of Oceaniovalibus guishaninsula JLT2003T.</title>
        <authorList>
            <person name="Tang K."/>
            <person name="Liu K."/>
            <person name="Jiao N."/>
        </authorList>
    </citation>
    <scope>NUCLEOTIDE SEQUENCE [LARGE SCALE GENOMIC DNA]</scope>
    <source>
        <strain evidence="1 2">JLT2003</strain>
    </source>
</reference>
<dbReference type="Proteomes" id="UP000006765">
    <property type="component" value="Unassembled WGS sequence"/>
</dbReference>
<keyword evidence="2" id="KW-1185">Reference proteome</keyword>
<gene>
    <name evidence="1" type="ORF">OCGS_0533</name>
</gene>
<dbReference type="STRING" id="1231392.OCGS_0533"/>
<comment type="caution">
    <text evidence="1">The sequence shown here is derived from an EMBL/GenBank/DDBJ whole genome shotgun (WGS) entry which is preliminary data.</text>
</comment>
<evidence type="ECO:0000313" key="1">
    <source>
        <dbReference type="EMBL" id="EKE45443.1"/>
    </source>
</evidence>
<name>K2HDB1_9RHOB</name>